<dbReference type="RefSeq" id="WP_209522492.1">
    <property type="nucleotide sequence ID" value="NZ_CP108057.1"/>
</dbReference>
<feature type="compositionally biased region" description="Basic and acidic residues" evidence="1">
    <location>
        <begin position="12"/>
        <end position="27"/>
    </location>
</feature>
<evidence type="ECO:0000313" key="3">
    <source>
        <dbReference type="Proteomes" id="UP001432075"/>
    </source>
</evidence>
<dbReference type="Pfam" id="PF14518">
    <property type="entry name" value="Haem_oxygenas_2"/>
    <property type="match status" value="1"/>
</dbReference>
<dbReference type="SMART" id="SM01236">
    <property type="entry name" value="Haem_oxygenase_2"/>
    <property type="match status" value="1"/>
</dbReference>
<feature type="region of interest" description="Disordered" evidence="1">
    <location>
        <begin position="1"/>
        <end position="52"/>
    </location>
</feature>
<accession>A0ABZ1RF77</accession>
<name>A0ABZ1RF77_9ACTN</name>
<dbReference type="Proteomes" id="UP001432075">
    <property type="component" value="Chromosome"/>
</dbReference>
<keyword evidence="3" id="KW-1185">Reference proteome</keyword>
<dbReference type="Gene3D" id="1.20.910.10">
    <property type="entry name" value="Heme oxygenase-like"/>
    <property type="match status" value="1"/>
</dbReference>
<reference evidence="2" key="1">
    <citation type="submission" date="2022-10" db="EMBL/GenBank/DDBJ databases">
        <title>The complete genomes of actinobacterial strains from the NBC collection.</title>
        <authorList>
            <person name="Joergensen T.S."/>
            <person name="Alvarez Arevalo M."/>
            <person name="Sterndorff E.B."/>
            <person name="Faurdal D."/>
            <person name="Vuksanovic O."/>
            <person name="Mourched A.-S."/>
            <person name="Charusanti P."/>
            <person name="Shaw S."/>
            <person name="Blin K."/>
            <person name="Weber T."/>
        </authorList>
    </citation>
    <scope>NUCLEOTIDE SEQUENCE</scope>
    <source>
        <strain evidence="2">NBC_00283</strain>
    </source>
</reference>
<gene>
    <name evidence="2" type="ORF">OHU17_02515</name>
</gene>
<proteinExistence type="predicted"/>
<dbReference type="SUPFAM" id="SSF48613">
    <property type="entry name" value="Heme oxygenase-like"/>
    <property type="match status" value="1"/>
</dbReference>
<evidence type="ECO:0000313" key="2">
    <source>
        <dbReference type="EMBL" id="WUO44762.1"/>
    </source>
</evidence>
<dbReference type="EMBL" id="CP108057">
    <property type="protein sequence ID" value="WUO44762.1"/>
    <property type="molecule type" value="Genomic_DNA"/>
</dbReference>
<evidence type="ECO:0000256" key="1">
    <source>
        <dbReference type="SAM" id="MobiDB-lite"/>
    </source>
</evidence>
<protein>
    <submittedName>
        <fullName evidence="2">Iron-containing redox enzyme family protein</fullName>
    </submittedName>
</protein>
<organism evidence="2 3">
    <name type="scientific">Streptomyces goshikiensis</name>
    <dbReference type="NCBI Taxonomy" id="1942"/>
    <lineage>
        <taxon>Bacteria</taxon>
        <taxon>Bacillati</taxon>
        <taxon>Actinomycetota</taxon>
        <taxon>Actinomycetes</taxon>
        <taxon>Kitasatosporales</taxon>
        <taxon>Streptomycetaceae</taxon>
        <taxon>Streptomyces</taxon>
    </lineage>
</organism>
<sequence>MTPPTASPTVTADRRAQPRPRLVDGRGELSGAVTRALRSGGPPRYAPESVPKADPWGEDLQLALYLLYEPHYRGFDGVDDAREWDPELLRLRQALEARFLHALRSESSDAPRSVEEAFAPLLVEPVDLSDSLSHHLETDGELWQLREYAALRSLYHLKEADPHVWVIPRLTGRAKAAMAAIEYDEFGAGRAERIHARLFADLMADLGLDPTYGRYLDHAPAPLLATVNLMSLFGLHRALRGALVGHFACVEVTSSPGSRRLAKAMRRCGAGAAAEHFYTEHVEADAVHEQLVRHEVIGGLLADEPDLEGDVAFGCAATVLLEDRLARHIRDAWDGGRSALRTPLPEADAPRRRG</sequence>
<dbReference type="InterPro" id="IPR016084">
    <property type="entry name" value="Haem_Oase-like_multi-hlx"/>
</dbReference>